<accession>A0ABQ5CLX5</accession>
<evidence type="ECO:0000313" key="2">
    <source>
        <dbReference type="EMBL" id="GJT28076.1"/>
    </source>
</evidence>
<reference evidence="2" key="1">
    <citation type="journal article" date="2022" name="Int. J. Mol. Sci.">
        <title>Draft Genome of Tanacetum Coccineum: Genomic Comparison of Closely Related Tanacetum-Family Plants.</title>
        <authorList>
            <person name="Yamashiro T."/>
            <person name="Shiraishi A."/>
            <person name="Nakayama K."/>
            <person name="Satake H."/>
        </authorList>
    </citation>
    <scope>NUCLEOTIDE SEQUENCE</scope>
</reference>
<feature type="region of interest" description="Disordered" evidence="1">
    <location>
        <begin position="100"/>
        <end position="133"/>
    </location>
</feature>
<keyword evidence="3" id="KW-1185">Reference proteome</keyword>
<dbReference type="EMBL" id="BQNB010014431">
    <property type="protein sequence ID" value="GJT28076.1"/>
    <property type="molecule type" value="Genomic_DNA"/>
</dbReference>
<comment type="caution">
    <text evidence="2">The sequence shown here is derived from an EMBL/GenBank/DDBJ whole genome shotgun (WGS) entry which is preliminary data.</text>
</comment>
<gene>
    <name evidence="2" type="ORF">Tco_0908351</name>
</gene>
<organism evidence="2 3">
    <name type="scientific">Tanacetum coccineum</name>
    <dbReference type="NCBI Taxonomy" id="301880"/>
    <lineage>
        <taxon>Eukaryota</taxon>
        <taxon>Viridiplantae</taxon>
        <taxon>Streptophyta</taxon>
        <taxon>Embryophyta</taxon>
        <taxon>Tracheophyta</taxon>
        <taxon>Spermatophyta</taxon>
        <taxon>Magnoliopsida</taxon>
        <taxon>eudicotyledons</taxon>
        <taxon>Gunneridae</taxon>
        <taxon>Pentapetalae</taxon>
        <taxon>asterids</taxon>
        <taxon>campanulids</taxon>
        <taxon>Asterales</taxon>
        <taxon>Asteraceae</taxon>
        <taxon>Asteroideae</taxon>
        <taxon>Anthemideae</taxon>
        <taxon>Anthemidinae</taxon>
        <taxon>Tanacetum</taxon>
    </lineage>
</organism>
<evidence type="ECO:0000256" key="1">
    <source>
        <dbReference type="SAM" id="MobiDB-lite"/>
    </source>
</evidence>
<dbReference type="Proteomes" id="UP001151760">
    <property type="component" value="Unassembled WGS sequence"/>
</dbReference>
<reference evidence="2" key="2">
    <citation type="submission" date="2022-01" db="EMBL/GenBank/DDBJ databases">
        <authorList>
            <person name="Yamashiro T."/>
            <person name="Shiraishi A."/>
            <person name="Satake H."/>
            <person name="Nakayama K."/>
        </authorList>
    </citation>
    <scope>NUCLEOTIDE SEQUENCE</scope>
</reference>
<feature type="compositionally biased region" description="Basic and acidic residues" evidence="1">
    <location>
        <begin position="112"/>
        <end position="133"/>
    </location>
</feature>
<evidence type="ECO:0000313" key="3">
    <source>
        <dbReference type="Proteomes" id="UP001151760"/>
    </source>
</evidence>
<sequence>MQAREQEELTDEEKARLFVELLEKRKKHFAALRAQEKRNKPPTKAQKKSTMSTYLKHMAGYKQSQLKNKSFAKIQKLFDKAMTRVNMFVDMDTELVKESSKKAEAEMAQESSSKRAGEELEQEVAKKQKMEDDKEKEDLKQCFEIVQDDEVAIDAIPLATKPAPIVNFQIHRKGRQGYYEIMRADGSFKIYLLFIQLIKIFDKEDFREDLETLWELVKAKHGSTRPKEGYERVLWGDIRTMFDHNIEDTVWINLLG</sequence>
<protein>
    <submittedName>
        <fullName evidence="2">Uncharacterized protein</fullName>
    </submittedName>
</protein>
<name>A0ABQ5CLX5_9ASTR</name>
<proteinExistence type="predicted"/>